<dbReference type="AlphaFoldDB" id="A0A7G6YHM4"/>
<protein>
    <submittedName>
        <fullName evidence="1">Uncharacterized protein</fullName>
    </submittedName>
</protein>
<dbReference type="RefSeq" id="WP_021762748.1">
    <property type="nucleotide sequence ID" value="NZ_CP043643.1"/>
</dbReference>
<name>A0A7G6YHM4_9MICO</name>
<dbReference type="KEGG" id="lse:F1C12_22155"/>
<evidence type="ECO:0000313" key="1">
    <source>
        <dbReference type="EMBL" id="QNE37989.1"/>
    </source>
</evidence>
<gene>
    <name evidence="1" type="ORF">F1C12_22155</name>
</gene>
<evidence type="ECO:0000313" key="2">
    <source>
        <dbReference type="Proteomes" id="UP000515511"/>
    </source>
</evidence>
<sequence>MSATVVSIDIEPGGIDQPVGFIGLAEVDAAGVGAVQLHRFMRPDIGYSWDDWCAAQRVEAWKVWMARKSDQVEPPLHGAFTPDELAELVDMSESFMPEHTRARPPSLREVWSTLEPRLREGYTAAYGARFDRAQLRRLLDLAAIQQPNLRWLDGMEAIRHLTPQEWGVPGTDTDLELSIEAFTAGGNTLDAQVVRYGLVDPTTASRRWSLHVGLGVGNKATSFDAAEDARLNAVIFSRVIAEHGSIEAAIKALGLHVKSHNKVTSQRGGQE</sequence>
<dbReference type="EMBL" id="CP043643">
    <property type="protein sequence ID" value="QNE37989.1"/>
    <property type="molecule type" value="Genomic_DNA"/>
</dbReference>
<keyword evidence="1" id="KW-0614">Plasmid</keyword>
<reference evidence="2" key="1">
    <citation type="submission" date="2019-09" db="EMBL/GenBank/DDBJ databases">
        <title>Antimicrobial potential of Antarctic Bacteria.</title>
        <authorList>
            <person name="Benaud N."/>
            <person name="Edwards R.J."/>
            <person name="Ferrari B.C."/>
        </authorList>
    </citation>
    <scope>NUCLEOTIDE SEQUENCE [LARGE SCALE GENOMIC DNA]</scope>
    <source>
        <strain evidence="2">INR9</strain>
        <plasmid evidence="2">unnamed2</plasmid>
    </source>
</reference>
<dbReference type="SUPFAM" id="SSF53098">
    <property type="entry name" value="Ribonuclease H-like"/>
    <property type="match status" value="1"/>
</dbReference>
<dbReference type="InterPro" id="IPR012337">
    <property type="entry name" value="RNaseH-like_sf"/>
</dbReference>
<organism evidence="1 2">
    <name type="scientific">Leifsonia shinshuensis</name>
    <dbReference type="NCBI Taxonomy" id="150026"/>
    <lineage>
        <taxon>Bacteria</taxon>
        <taxon>Bacillati</taxon>
        <taxon>Actinomycetota</taxon>
        <taxon>Actinomycetes</taxon>
        <taxon>Micrococcales</taxon>
        <taxon>Microbacteriaceae</taxon>
        <taxon>Leifsonia</taxon>
    </lineage>
</organism>
<accession>A0A7G6YHM4</accession>
<proteinExistence type="predicted"/>
<geneLocation type="plasmid" evidence="1 2">
    <name>unnamed2</name>
</geneLocation>
<dbReference type="Proteomes" id="UP000515511">
    <property type="component" value="Plasmid unnamed2"/>
</dbReference>